<reference evidence="1 2" key="1">
    <citation type="journal article" date="2020" name="G3 (Bethesda)">
        <title>Improved Reference Genome for Cyclotella cryptica CCMP332, a Model for Cell Wall Morphogenesis, Salinity Adaptation, and Lipid Production in Diatoms (Bacillariophyta).</title>
        <authorList>
            <person name="Roberts W.R."/>
            <person name="Downey K.M."/>
            <person name="Ruck E.C."/>
            <person name="Traller J.C."/>
            <person name="Alverson A.J."/>
        </authorList>
    </citation>
    <scope>NUCLEOTIDE SEQUENCE [LARGE SCALE GENOMIC DNA]</scope>
    <source>
        <strain evidence="1 2">CCMP332</strain>
    </source>
</reference>
<dbReference type="AlphaFoldDB" id="A0ABD3QFG3"/>
<dbReference type="SUPFAM" id="SSF63748">
    <property type="entry name" value="Tudor/PWWP/MBT"/>
    <property type="match status" value="1"/>
</dbReference>
<name>A0ABD3QFG3_9STRA</name>
<evidence type="ECO:0008006" key="3">
    <source>
        <dbReference type="Google" id="ProtNLM"/>
    </source>
</evidence>
<evidence type="ECO:0000313" key="2">
    <source>
        <dbReference type="Proteomes" id="UP001516023"/>
    </source>
</evidence>
<dbReference type="CDD" id="cd05162">
    <property type="entry name" value="PWWP"/>
    <property type="match status" value="1"/>
</dbReference>
<evidence type="ECO:0000313" key="1">
    <source>
        <dbReference type="EMBL" id="KAL3799148.1"/>
    </source>
</evidence>
<accession>A0ABD3QFG3</accession>
<dbReference type="Proteomes" id="UP001516023">
    <property type="component" value="Unassembled WGS sequence"/>
</dbReference>
<protein>
    <recommendedName>
        <fullName evidence="3">PWWP domain-containing protein</fullName>
    </recommendedName>
</protein>
<proteinExistence type="predicted"/>
<keyword evidence="2" id="KW-1185">Reference proteome</keyword>
<dbReference type="Gene3D" id="2.30.30.140">
    <property type="match status" value="1"/>
</dbReference>
<gene>
    <name evidence="1" type="ORF">HJC23_002276</name>
</gene>
<sequence>MHVHDDEMKSILEMWAKGNNIHKDRVGDHVFVQWKQYHWPSIIINPTQISEHECFNEWRRYTHKHFRDPDKYPLKFIISYYGSNDFGLEPISDLTPYDYGATMGFLEPPRIKQKLENKKKLTPIEEAYTSGLREIEMLESEVQQREDSEDSKVSQGEEKTYFSRKSCVKVSGSSFNFYTFKEDTSLEQRKCEAKIVIKKAKKEKLKTHEIHNLLTSKMWNASDIVSNHQMPTNLGHLRIHHHGLLDNGLRKKNQANQCEGNNQPNQFEGNLLWWDKTCFG</sequence>
<dbReference type="EMBL" id="JABMIG020000041">
    <property type="protein sequence ID" value="KAL3799148.1"/>
    <property type="molecule type" value="Genomic_DNA"/>
</dbReference>
<comment type="caution">
    <text evidence="1">The sequence shown here is derived from an EMBL/GenBank/DDBJ whole genome shotgun (WGS) entry which is preliminary data.</text>
</comment>
<organism evidence="1 2">
    <name type="scientific">Cyclotella cryptica</name>
    <dbReference type="NCBI Taxonomy" id="29204"/>
    <lineage>
        <taxon>Eukaryota</taxon>
        <taxon>Sar</taxon>
        <taxon>Stramenopiles</taxon>
        <taxon>Ochrophyta</taxon>
        <taxon>Bacillariophyta</taxon>
        <taxon>Coscinodiscophyceae</taxon>
        <taxon>Thalassiosirophycidae</taxon>
        <taxon>Stephanodiscales</taxon>
        <taxon>Stephanodiscaceae</taxon>
        <taxon>Cyclotella</taxon>
    </lineage>
</organism>